<proteinExistence type="predicted"/>
<protein>
    <submittedName>
        <fullName evidence="3">RNA-binding protein</fullName>
    </submittedName>
</protein>
<dbReference type="InterPro" id="IPR008991">
    <property type="entry name" value="Translation_prot_SH3-like_sf"/>
</dbReference>
<dbReference type="EMBL" id="CP046640">
    <property type="protein sequence ID" value="QTL99279.1"/>
    <property type="molecule type" value="Genomic_DNA"/>
</dbReference>
<evidence type="ECO:0000313" key="3">
    <source>
        <dbReference type="EMBL" id="QTL99279.1"/>
    </source>
</evidence>
<name>A0A8A7KI82_9FIRM</name>
<sequence>MSSRFELGDLVISTAGRDEGKYYLVVKIVDEDYIQVSDGDKKRIENPKRKNIKHVRPAGYHFGEISIWLLEGKRVRNEDIKKAIKDYQKNEEAK</sequence>
<reference evidence="3" key="1">
    <citation type="submission" date="2019-12" db="EMBL/GenBank/DDBJ databases">
        <authorList>
            <person name="zhang j."/>
            <person name="sun C.M."/>
        </authorList>
    </citation>
    <scope>NUCLEOTIDE SEQUENCE</scope>
    <source>
        <strain evidence="3">NS-1</strain>
    </source>
</reference>
<keyword evidence="2" id="KW-0687">Ribonucleoprotein</keyword>
<dbReference type="Gene3D" id="2.30.30.30">
    <property type="match status" value="1"/>
</dbReference>
<dbReference type="Proteomes" id="UP000665020">
    <property type="component" value="Chromosome"/>
</dbReference>
<dbReference type="SUPFAM" id="SSF50104">
    <property type="entry name" value="Translation proteins SH3-like domain"/>
    <property type="match status" value="1"/>
</dbReference>
<evidence type="ECO:0000256" key="2">
    <source>
        <dbReference type="ARBA" id="ARBA00023274"/>
    </source>
</evidence>
<dbReference type="GO" id="GO:1990904">
    <property type="term" value="C:ribonucleoprotein complex"/>
    <property type="evidence" value="ECO:0007669"/>
    <property type="project" value="UniProtKB-KW"/>
</dbReference>
<keyword evidence="4" id="KW-1185">Reference proteome</keyword>
<dbReference type="AlphaFoldDB" id="A0A8A7KI82"/>
<keyword evidence="1" id="KW-0689">Ribosomal protein</keyword>
<dbReference type="CDD" id="cd06088">
    <property type="entry name" value="KOW_RPL14"/>
    <property type="match status" value="1"/>
</dbReference>
<accession>A0A8A7KI82</accession>
<dbReference type="InterPro" id="IPR041985">
    <property type="entry name" value="Ribosomal_eL14_KOW"/>
</dbReference>
<dbReference type="InterPro" id="IPR014722">
    <property type="entry name" value="Rib_uL2_dom2"/>
</dbReference>
<evidence type="ECO:0000313" key="4">
    <source>
        <dbReference type="Proteomes" id="UP000665020"/>
    </source>
</evidence>
<dbReference type="GO" id="GO:0005840">
    <property type="term" value="C:ribosome"/>
    <property type="evidence" value="ECO:0007669"/>
    <property type="project" value="UniProtKB-KW"/>
</dbReference>
<evidence type="ECO:0000256" key="1">
    <source>
        <dbReference type="ARBA" id="ARBA00022980"/>
    </source>
</evidence>
<gene>
    <name evidence="3" type="ORF">GM661_15620</name>
</gene>
<organism evidence="3 4">
    <name type="scientific">Iocasia fonsfrigidae</name>
    <dbReference type="NCBI Taxonomy" id="2682810"/>
    <lineage>
        <taxon>Bacteria</taxon>
        <taxon>Bacillati</taxon>
        <taxon>Bacillota</taxon>
        <taxon>Clostridia</taxon>
        <taxon>Halanaerobiales</taxon>
        <taxon>Halanaerobiaceae</taxon>
        <taxon>Iocasia</taxon>
    </lineage>
</organism>
<dbReference type="RefSeq" id="WP_230867667.1">
    <property type="nucleotide sequence ID" value="NZ_CP046640.1"/>
</dbReference>
<dbReference type="KEGG" id="ifn:GM661_15620"/>